<keyword evidence="3" id="KW-0444">Lipid biosynthesis</keyword>
<dbReference type="GO" id="GO:0004769">
    <property type="term" value="F:steroid Delta-isomerase activity"/>
    <property type="evidence" value="ECO:0007669"/>
    <property type="project" value="TreeGrafter"/>
</dbReference>
<accession>A0A168AKL3</accession>
<comment type="subcellular location">
    <subcellularLocation>
        <location evidence="1">Membrane</location>
        <topology evidence="1">Multi-pass membrane protein</topology>
    </subcellularLocation>
</comment>
<dbReference type="PROSITE" id="PS51751">
    <property type="entry name" value="EXPERA"/>
    <property type="match status" value="1"/>
</dbReference>
<evidence type="ECO:0000256" key="6">
    <source>
        <dbReference type="ARBA" id="ARBA00022989"/>
    </source>
</evidence>
<protein>
    <submittedName>
        <fullName evidence="16">EBP domain-containing protein</fullName>
    </submittedName>
</protein>
<keyword evidence="11" id="KW-0753">Steroid metabolism</keyword>
<feature type="transmembrane region" description="Helical" evidence="14">
    <location>
        <begin position="187"/>
        <end position="208"/>
    </location>
</feature>
<evidence type="ECO:0000256" key="7">
    <source>
        <dbReference type="ARBA" id="ARBA00023011"/>
    </source>
</evidence>
<dbReference type="GO" id="GO:0047750">
    <property type="term" value="F:cholestenol delta-isomerase activity"/>
    <property type="evidence" value="ECO:0007669"/>
    <property type="project" value="InterPro"/>
</dbReference>
<keyword evidence="17" id="KW-1185">Reference proteome</keyword>
<feature type="transmembrane region" description="Helical" evidence="14">
    <location>
        <begin position="117"/>
        <end position="142"/>
    </location>
</feature>
<keyword evidence="7" id="KW-0756">Sterol biosynthesis</keyword>
<name>A0A168AKL3_9EURO</name>
<dbReference type="AlphaFoldDB" id="A0A168AKL3"/>
<evidence type="ECO:0000313" key="17">
    <source>
        <dbReference type="Proteomes" id="UP000242877"/>
    </source>
</evidence>
<dbReference type="InterPro" id="IPR007905">
    <property type="entry name" value="EBP"/>
</dbReference>
<gene>
    <name evidence="16" type="ORF">AAP_02135</name>
</gene>
<feature type="transmembrane region" description="Helical" evidence="14">
    <location>
        <begin position="149"/>
        <end position="167"/>
    </location>
</feature>
<evidence type="ECO:0000256" key="10">
    <source>
        <dbReference type="ARBA" id="ARBA00023166"/>
    </source>
</evidence>
<feature type="domain" description="EXPERA" evidence="15">
    <location>
        <begin position="62"/>
        <end position="208"/>
    </location>
</feature>
<dbReference type="OrthoDB" id="58557at2759"/>
<feature type="transmembrane region" description="Helical" evidence="14">
    <location>
        <begin position="66"/>
        <end position="86"/>
    </location>
</feature>
<dbReference type="VEuPathDB" id="FungiDB:AAP_02135"/>
<sequence length="232" mass="26903">MAASEIVVPSHPYYPINIKLVGYIPNEYGVLELVSMFGAGCAVILAATLCVVQFTAPKIRGADKLAVLWFVLTASIHLWFEGYFAYNHTRMPAMTDLFGQLWKEYSHADSRYLTSDPFVLCMETITAALWGPLSYFLIYLILKESPYRHPIQMIVSGGQIYGDILYYSTSWFNEHFFGLNYCRPEAYYYWFYYFFMNFIWLIVPGYYLQDSVKTIASAFRKLNVLEGSQKKR</sequence>
<dbReference type="InterPro" id="IPR033118">
    <property type="entry name" value="EXPERA"/>
</dbReference>
<comment type="similarity">
    <text evidence="2">Belongs to the EBP family.</text>
</comment>
<evidence type="ECO:0000256" key="8">
    <source>
        <dbReference type="ARBA" id="ARBA00023098"/>
    </source>
</evidence>
<keyword evidence="9 13" id="KW-0472">Membrane</keyword>
<keyword evidence="5" id="KW-0752">Steroid biosynthesis</keyword>
<dbReference type="PANTHER" id="PTHR14207:SF0">
    <property type="entry name" value="3-BETA-HYDROXYSTEROID-DELTA(8),DELTA(7)-ISOMERASE"/>
    <property type="match status" value="1"/>
</dbReference>
<keyword evidence="6 13" id="KW-1133">Transmembrane helix</keyword>
<evidence type="ECO:0000256" key="1">
    <source>
        <dbReference type="ARBA" id="ARBA00004141"/>
    </source>
</evidence>
<dbReference type="PANTHER" id="PTHR14207">
    <property type="entry name" value="STEROL ISOMERASE"/>
    <property type="match status" value="1"/>
</dbReference>
<organism evidence="16 17">
    <name type="scientific">Ascosphaera apis ARSEF 7405</name>
    <dbReference type="NCBI Taxonomy" id="392613"/>
    <lineage>
        <taxon>Eukaryota</taxon>
        <taxon>Fungi</taxon>
        <taxon>Dikarya</taxon>
        <taxon>Ascomycota</taxon>
        <taxon>Pezizomycotina</taxon>
        <taxon>Eurotiomycetes</taxon>
        <taxon>Eurotiomycetidae</taxon>
        <taxon>Onygenales</taxon>
        <taxon>Ascosphaeraceae</taxon>
        <taxon>Ascosphaera</taxon>
    </lineage>
</organism>
<keyword evidence="10" id="KW-1207">Sterol metabolism</keyword>
<feature type="transmembrane region" description="Helical" evidence="14">
    <location>
        <begin position="33"/>
        <end position="54"/>
    </location>
</feature>
<evidence type="ECO:0000256" key="5">
    <source>
        <dbReference type="ARBA" id="ARBA00022955"/>
    </source>
</evidence>
<dbReference type="GO" id="GO:0000247">
    <property type="term" value="F:C-8 sterol isomerase activity"/>
    <property type="evidence" value="ECO:0007669"/>
    <property type="project" value="TreeGrafter"/>
</dbReference>
<keyword evidence="12" id="KW-0413">Isomerase</keyword>
<evidence type="ECO:0000256" key="14">
    <source>
        <dbReference type="SAM" id="Phobius"/>
    </source>
</evidence>
<dbReference type="Pfam" id="PF05241">
    <property type="entry name" value="EBP"/>
    <property type="match status" value="1"/>
</dbReference>
<evidence type="ECO:0000256" key="3">
    <source>
        <dbReference type="ARBA" id="ARBA00022516"/>
    </source>
</evidence>
<evidence type="ECO:0000256" key="9">
    <source>
        <dbReference type="ARBA" id="ARBA00023136"/>
    </source>
</evidence>
<dbReference type="GO" id="GO:0016020">
    <property type="term" value="C:membrane"/>
    <property type="evidence" value="ECO:0007669"/>
    <property type="project" value="UniProtKB-SubCell"/>
</dbReference>
<evidence type="ECO:0000256" key="4">
    <source>
        <dbReference type="ARBA" id="ARBA00022692"/>
    </source>
</evidence>
<proteinExistence type="inferred from homology"/>
<evidence type="ECO:0000313" key="16">
    <source>
        <dbReference type="EMBL" id="KZZ94042.1"/>
    </source>
</evidence>
<keyword evidence="8" id="KW-0443">Lipid metabolism</keyword>
<evidence type="ECO:0000259" key="15">
    <source>
        <dbReference type="PROSITE" id="PS51751"/>
    </source>
</evidence>
<dbReference type="GO" id="GO:0005783">
    <property type="term" value="C:endoplasmic reticulum"/>
    <property type="evidence" value="ECO:0007669"/>
    <property type="project" value="TreeGrafter"/>
</dbReference>
<dbReference type="EMBL" id="AZGZ01000007">
    <property type="protein sequence ID" value="KZZ94042.1"/>
    <property type="molecule type" value="Genomic_DNA"/>
</dbReference>
<keyword evidence="4 13" id="KW-0812">Transmembrane</keyword>
<comment type="caution">
    <text evidence="16">The sequence shown here is derived from an EMBL/GenBank/DDBJ whole genome shotgun (WGS) entry which is preliminary data.</text>
</comment>
<reference evidence="16 17" key="1">
    <citation type="journal article" date="2016" name="Genome Biol. Evol.">
        <title>Divergent and convergent evolution of fungal pathogenicity.</title>
        <authorList>
            <person name="Shang Y."/>
            <person name="Xiao G."/>
            <person name="Zheng P."/>
            <person name="Cen K."/>
            <person name="Zhan S."/>
            <person name="Wang C."/>
        </authorList>
    </citation>
    <scope>NUCLEOTIDE SEQUENCE [LARGE SCALE GENOMIC DNA]</scope>
    <source>
        <strain evidence="16 17">ARSEF 7405</strain>
    </source>
</reference>
<dbReference type="GO" id="GO:0016126">
    <property type="term" value="P:sterol biosynthetic process"/>
    <property type="evidence" value="ECO:0007669"/>
    <property type="project" value="UniProtKB-KW"/>
</dbReference>
<dbReference type="Proteomes" id="UP000242877">
    <property type="component" value="Unassembled WGS sequence"/>
</dbReference>
<evidence type="ECO:0000256" key="13">
    <source>
        <dbReference type="PROSITE-ProRule" id="PRU01087"/>
    </source>
</evidence>
<evidence type="ECO:0000256" key="12">
    <source>
        <dbReference type="ARBA" id="ARBA00023235"/>
    </source>
</evidence>
<evidence type="ECO:0000256" key="11">
    <source>
        <dbReference type="ARBA" id="ARBA00023221"/>
    </source>
</evidence>
<evidence type="ECO:0000256" key="2">
    <source>
        <dbReference type="ARBA" id="ARBA00008337"/>
    </source>
</evidence>